<evidence type="ECO:0000256" key="2">
    <source>
        <dbReference type="ARBA" id="ARBA00022448"/>
    </source>
</evidence>
<evidence type="ECO:0000256" key="7">
    <source>
        <dbReference type="SAM" id="Phobius"/>
    </source>
</evidence>
<feature type="compositionally biased region" description="Basic and acidic residues" evidence="6">
    <location>
        <begin position="1"/>
        <end position="129"/>
    </location>
</feature>
<dbReference type="GO" id="GO:0016020">
    <property type="term" value="C:membrane"/>
    <property type="evidence" value="ECO:0007669"/>
    <property type="project" value="UniProtKB-SubCell"/>
</dbReference>
<sequence>MECCKRIKDSINKWKKQDNEDYEEQAKKRSTEKRESQAKKRKGKSIEDHDSQAKKKKKQDKEDHDTQAKKKKKVQDNKEHDSQAEKRKRQGKEEHDTQTNKRKRQDKEEHDTHANKRKRQDKEEHDSQANKRKRQDKEEQDSQANKRKESVDFSDPDNTKKEKMGGEQPAQPSRPGVGYGALASLGWLYLVQGIPYGLQDKFLPVQLRSLGLNYSSVSLLKLLLVPWIAKGVWAPLVEVCGGKQCWLLIATLGLGASSLAGSAIAPDDVASLGVMLLSLNLCSAVQDVAVDGLALHLLPDDHLSIGNTLQVVLYKVGCLVGGAGLTYLLMCSNWTITFTSLAAVYMTTAAWYMSIASLCLLSFNSGVISTVTFTFMMVKSRECSPESQASHYSVLASVEVAGKLIFASLAGCMGSPALGSAHNFLSGT</sequence>
<evidence type="ECO:0000313" key="8">
    <source>
        <dbReference type="EMBL" id="KAK8399272.1"/>
    </source>
</evidence>
<dbReference type="InterPro" id="IPR036259">
    <property type="entry name" value="MFS_trans_sf"/>
</dbReference>
<evidence type="ECO:0000256" key="6">
    <source>
        <dbReference type="SAM" id="MobiDB-lite"/>
    </source>
</evidence>
<comment type="subcellular location">
    <subcellularLocation>
        <location evidence="1">Membrane</location>
        <topology evidence="1">Multi-pass membrane protein</topology>
    </subcellularLocation>
</comment>
<dbReference type="InterPro" id="IPR004752">
    <property type="entry name" value="AmpG_permease/AT-1"/>
</dbReference>
<organism evidence="8 9">
    <name type="scientific">Scylla paramamosain</name>
    <name type="common">Mud crab</name>
    <dbReference type="NCBI Taxonomy" id="85552"/>
    <lineage>
        <taxon>Eukaryota</taxon>
        <taxon>Metazoa</taxon>
        <taxon>Ecdysozoa</taxon>
        <taxon>Arthropoda</taxon>
        <taxon>Crustacea</taxon>
        <taxon>Multicrustacea</taxon>
        <taxon>Malacostraca</taxon>
        <taxon>Eumalacostraca</taxon>
        <taxon>Eucarida</taxon>
        <taxon>Decapoda</taxon>
        <taxon>Pleocyemata</taxon>
        <taxon>Brachyura</taxon>
        <taxon>Eubrachyura</taxon>
        <taxon>Portunoidea</taxon>
        <taxon>Portunidae</taxon>
        <taxon>Portuninae</taxon>
        <taxon>Scylla</taxon>
    </lineage>
</organism>
<evidence type="ECO:0000313" key="9">
    <source>
        <dbReference type="Proteomes" id="UP001487740"/>
    </source>
</evidence>
<dbReference type="EMBL" id="JARAKH010000011">
    <property type="protein sequence ID" value="KAK8399272.1"/>
    <property type="molecule type" value="Genomic_DNA"/>
</dbReference>
<gene>
    <name evidence="8" type="ORF">O3P69_003412</name>
</gene>
<proteinExistence type="predicted"/>
<dbReference type="PANTHER" id="PTHR12778">
    <property type="entry name" value="SOLUTE CARRIER FAMILY 33 ACETYL-COA TRANSPORTER -RELATED"/>
    <property type="match status" value="1"/>
</dbReference>
<feature type="transmembrane region" description="Helical" evidence="7">
    <location>
        <begin position="311"/>
        <end position="330"/>
    </location>
</feature>
<feature type="region of interest" description="Disordered" evidence="6">
    <location>
        <begin position="1"/>
        <end position="175"/>
    </location>
</feature>
<keyword evidence="9" id="KW-1185">Reference proteome</keyword>
<dbReference type="AlphaFoldDB" id="A0AAW0UM24"/>
<evidence type="ECO:0000256" key="4">
    <source>
        <dbReference type="ARBA" id="ARBA00022989"/>
    </source>
</evidence>
<accession>A0AAW0UM24</accession>
<evidence type="ECO:0000256" key="1">
    <source>
        <dbReference type="ARBA" id="ARBA00004141"/>
    </source>
</evidence>
<name>A0AAW0UM24_SCYPA</name>
<reference evidence="8 9" key="1">
    <citation type="submission" date="2023-03" db="EMBL/GenBank/DDBJ databases">
        <title>High-quality genome of Scylla paramamosain provides insights in environmental adaptation.</title>
        <authorList>
            <person name="Zhang L."/>
        </authorList>
    </citation>
    <scope>NUCLEOTIDE SEQUENCE [LARGE SCALE GENOMIC DNA]</scope>
    <source>
        <strain evidence="8">LZ_2023a</strain>
        <tissue evidence="8">Muscle</tissue>
    </source>
</reference>
<protein>
    <submittedName>
        <fullName evidence="8">Uncharacterized protein</fullName>
    </submittedName>
</protein>
<dbReference type="SUPFAM" id="SSF103473">
    <property type="entry name" value="MFS general substrate transporter"/>
    <property type="match status" value="1"/>
</dbReference>
<dbReference type="PANTHER" id="PTHR12778:SF10">
    <property type="entry name" value="MAJOR FACILITATOR SUPERFAMILY DOMAIN-CONTAINING PROTEIN 3"/>
    <property type="match status" value="1"/>
</dbReference>
<evidence type="ECO:0000256" key="3">
    <source>
        <dbReference type="ARBA" id="ARBA00022692"/>
    </source>
</evidence>
<evidence type="ECO:0000256" key="5">
    <source>
        <dbReference type="ARBA" id="ARBA00023136"/>
    </source>
</evidence>
<feature type="compositionally biased region" description="Basic and acidic residues" evidence="6">
    <location>
        <begin position="144"/>
        <end position="165"/>
    </location>
</feature>
<feature type="transmembrane region" description="Helical" evidence="7">
    <location>
        <begin position="350"/>
        <end position="378"/>
    </location>
</feature>
<comment type="caution">
    <text evidence="8">The sequence shown here is derived from an EMBL/GenBank/DDBJ whole genome shotgun (WGS) entry which is preliminary data.</text>
</comment>
<dbReference type="Proteomes" id="UP001487740">
    <property type="component" value="Unassembled WGS sequence"/>
</dbReference>
<keyword evidence="2" id="KW-0813">Transport</keyword>
<keyword evidence="5 7" id="KW-0472">Membrane</keyword>
<keyword evidence="3 7" id="KW-0812">Transmembrane</keyword>
<keyword evidence="4 7" id="KW-1133">Transmembrane helix</keyword>